<dbReference type="RefSeq" id="WP_090773852.1">
    <property type="nucleotide sequence ID" value="NZ_FNFB01000044.1"/>
</dbReference>
<evidence type="ECO:0000256" key="2">
    <source>
        <dbReference type="ARBA" id="ARBA00023015"/>
    </source>
</evidence>
<keyword evidence="7" id="KW-1185">Reference proteome</keyword>
<dbReference type="GO" id="GO:0032993">
    <property type="term" value="C:protein-DNA complex"/>
    <property type="evidence" value="ECO:0007669"/>
    <property type="project" value="TreeGrafter"/>
</dbReference>
<keyword evidence="4" id="KW-0804">Transcription</keyword>
<proteinExistence type="inferred from homology"/>
<dbReference type="STRING" id="683260.SAMN05421874_14424"/>
<evidence type="ECO:0000256" key="4">
    <source>
        <dbReference type="ARBA" id="ARBA00023163"/>
    </source>
</evidence>
<dbReference type="OrthoDB" id="3286335at2"/>
<protein>
    <submittedName>
        <fullName evidence="6">DNA-binding transcriptional regulator, LysR family</fullName>
    </submittedName>
</protein>
<dbReference type="FunFam" id="1.10.10.10:FF:000001">
    <property type="entry name" value="LysR family transcriptional regulator"/>
    <property type="match status" value="1"/>
</dbReference>
<accession>A0A1G9RA25</accession>
<dbReference type="Gene3D" id="3.40.190.10">
    <property type="entry name" value="Periplasmic binding protein-like II"/>
    <property type="match status" value="2"/>
</dbReference>
<dbReference type="EMBL" id="FNFB01000044">
    <property type="protein sequence ID" value="SDM20068.1"/>
    <property type="molecule type" value="Genomic_DNA"/>
</dbReference>
<evidence type="ECO:0000313" key="7">
    <source>
        <dbReference type="Proteomes" id="UP000198683"/>
    </source>
</evidence>
<organism evidence="6 7">
    <name type="scientific">Nonomuraea maritima</name>
    <dbReference type="NCBI Taxonomy" id="683260"/>
    <lineage>
        <taxon>Bacteria</taxon>
        <taxon>Bacillati</taxon>
        <taxon>Actinomycetota</taxon>
        <taxon>Actinomycetes</taxon>
        <taxon>Streptosporangiales</taxon>
        <taxon>Streptosporangiaceae</taxon>
        <taxon>Nonomuraea</taxon>
    </lineage>
</organism>
<feature type="domain" description="HTH lysR-type" evidence="5">
    <location>
        <begin position="4"/>
        <end position="61"/>
    </location>
</feature>
<dbReference type="SUPFAM" id="SSF53850">
    <property type="entry name" value="Periplasmic binding protein-like II"/>
    <property type="match status" value="1"/>
</dbReference>
<evidence type="ECO:0000313" key="6">
    <source>
        <dbReference type="EMBL" id="SDM20068.1"/>
    </source>
</evidence>
<dbReference type="AlphaFoldDB" id="A0A1G9RA25"/>
<dbReference type="InterPro" id="IPR005119">
    <property type="entry name" value="LysR_subst-bd"/>
</dbReference>
<keyword evidence="3 6" id="KW-0238">DNA-binding</keyword>
<dbReference type="PRINTS" id="PR00039">
    <property type="entry name" value="HTHLYSR"/>
</dbReference>
<dbReference type="InterPro" id="IPR036388">
    <property type="entry name" value="WH-like_DNA-bd_sf"/>
</dbReference>
<dbReference type="Pfam" id="PF00126">
    <property type="entry name" value="HTH_1"/>
    <property type="match status" value="1"/>
</dbReference>
<dbReference type="Proteomes" id="UP000198683">
    <property type="component" value="Unassembled WGS sequence"/>
</dbReference>
<dbReference type="GO" id="GO:0003700">
    <property type="term" value="F:DNA-binding transcription factor activity"/>
    <property type="evidence" value="ECO:0007669"/>
    <property type="project" value="InterPro"/>
</dbReference>
<evidence type="ECO:0000256" key="3">
    <source>
        <dbReference type="ARBA" id="ARBA00023125"/>
    </source>
</evidence>
<dbReference type="InterPro" id="IPR036390">
    <property type="entry name" value="WH_DNA-bd_sf"/>
</dbReference>
<dbReference type="PANTHER" id="PTHR30346">
    <property type="entry name" value="TRANSCRIPTIONAL DUAL REGULATOR HCAR-RELATED"/>
    <property type="match status" value="1"/>
</dbReference>
<dbReference type="SUPFAM" id="SSF46785">
    <property type="entry name" value="Winged helix' DNA-binding domain"/>
    <property type="match status" value="1"/>
</dbReference>
<reference evidence="6 7" key="1">
    <citation type="submission" date="2016-10" db="EMBL/GenBank/DDBJ databases">
        <authorList>
            <person name="de Groot N.N."/>
        </authorList>
    </citation>
    <scope>NUCLEOTIDE SEQUENCE [LARGE SCALE GENOMIC DNA]</scope>
    <source>
        <strain evidence="6 7">CGMCC 4.5681</strain>
    </source>
</reference>
<dbReference type="Pfam" id="PF03466">
    <property type="entry name" value="LysR_substrate"/>
    <property type="match status" value="1"/>
</dbReference>
<keyword evidence="2" id="KW-0805">Transcription regulation</keyword>
<comment type="similarity">
    <text evidence="1">Belongs to the LysR transcriptional regulatory family.</text>
</comment>
<evidence type="ECO:0000256" key="1">
    <source>
        <dbReference type="ARBA" id="ARBA00009437"/>
    </source>
</evidence>
<dbReference type="InterPro" id="IPR000847">
    <property type="entry name" value="LysR_HTH_N"/>
</dbReference>
<evidence type="ECO:0000259" key="5">
    <source>
        <dbReference type="PROSITE" id="PS50931"/>
    </source>
</evidence>
<name>A0A1G9RA25_9ACTN</name>
<sequence length="304" mass="32096">MPELTLTGLRVTLEVAQRGSFTAAAEALGYTQSAVSRQIIATEAAVGAPLFERQARGVRPTQSGEVLLRHARHMLAHVEAAELEIAGLRDRIAGRLAVGAYPTAAAALVPRAIARLHKAHPGVTVGLWEAGSPAQLRRLRAGRIEMAVVAIGEGLPDYDFTGLHVEVVQTGRGIGVAVSTDHPLASRDQVHVADLAREAWIVGAGGEGEPQFGAWPTLESPRVAYETRGWQTRLGLVAAGLGVSVLPGLAAETVPHGVKWLRVEDPALVLRRETVMVTAADASAAARAMLQAMRDEIGSAAERE</sequence>
<gene>
    <name evidence="6" type="ORF">SAMN05421874_14424</name>
</gene>
<dbReference type="PANTHER" id="PTHR30346:SF29">
    <property type="entry name" value="LYSR SUBSTRATE-BINDING"/>
    <property type="match status" value="1"/>
</dbReference>
<dbReference type="GO" id="GO:0003677">
    <property type="term" value="F:DNA binding"/>
    <property type="evidence" value="ECO:0007669"/>
    <property type="project" value="UniProtKB-KW"/>
</dbReference>
<dbReference type="PROSITE" id="PS50931">
    <property type="entry name" value="HTH_LYSR"/>
    <property type="match status" value="1"/>
</dbReference>
<dbReference type="Gene3D" id="1.10.10.10">
    <property type="entry name" value="Winged helix-like DNA-binding domain superfamily/Winged helix DNA-binding domain"/>
    <property type="match status" value="1"/>
</dbReference>